<dbReference type="InterPro" id="IPR045031">
    <property type="entry name" value="DHP_synth-like"/>
</dbReference>
<evidence type="ECO:0000256" key="7">
    <source>
        <dbReference type="ARBA" id="ARBA00022679"/>
    </source>
</evidence>
<evidence type="ECO:0000256" key="3">
    <source>
        <dbReference type="ARBA" id="ARBA00004763"/>
    </source>
</evidence>
<dbReference type="InterPro" id="IPR011005">
    <property type="entry name" value="Dihydropteroate_synth-like_sf"/>
</dbReference>
<proteinExistence type="inferred from homology"/>
<dbReference type="Gene3D" id="3.20.20.20">
    <property type="entry name" value="Dihydropteroate synthase-like"/>
    <property type="match status" value="1"/>
</dbReference>
<dbReference type="SUPFAM" id="SSF51717">
    <property type="entry name" value="Dihydropteroate synthetase-like"/>
    <property type="match status" value="1"/>
</dbReference>
<dbReference type="NCBIfam" id="TIGR01496">
    <property type="entry name" value="DHPS"/>
    <property type="match status" value="1"/>
</dbReference>
<comment type="similarity">
    <text evidence="4 12">Belongs to the DHPS family.</text>
</comment>
<dbReference type="PROSITE" id="PS00792">
    <property type="entry name" value="DHPS_1"/>
    <property type="match status" value="1"/>
</dbReference>
<keyword evidence="8 12" id="KW-0479">Metal-binding</keyword>
<keyword evidence="10 12" id="KW-0289">Folate biosynthesis</keyword>
<dbReference type="GO" id="GO:0005829">
    <property type="term" value="C:cytosol"/>
    <property type="evidence" value="ECO:0007669"/>
    <property type="project" value="TreeGrafter"/>
</dbReference>
<evidence type="ECO:0000259" key="13">
    <source>
        <dbReference type="PROSITE" id="PS50972"/>
    </source>
</evidence>
<keyword evidence="7 12" id="KW-0808">Transferase</keyword>
<dbReference type="CDD" id="cd00739">
    <property type="entry name" value="DHPS"/>
    <property type="match status" value="1"/>
</dbReference>
<dbReference type="GO" id="GO:0046656">
    <property type="term" value="P:folic acid biosynthetic process"/>
    <property type="evidence" value="ECO:0007669"/>
    <property type="project" value="UniProtKB-KW"/>
</dbReference>
<dbReference type="UniPathway" id="UPA00077">
    <property type="reaction ID" value="UER00156"/>
</dbReference>
<sequence>MKDFKDTFFYTKKTCSARGKLIDVSTPRVMGILNITPDSFYDGGTNNTQETALQKVREMLQAGADMIDIGGYSSRPNAEDISITEEIMRVEPVIKAIRNEFPLVWLSIDTFRSEVARKAIEAGVDIINDISGGKADPEIFQVAAQAQVPYCMMHMKGTPQTMLRETAYEDITLDIIGFFEKQIQLAREKGVKDIILDPGFGFAKTAVQNFELLRRMDALKVFNLPILAGVSRKSMIYKTLGVKPQEALNGTTALHVLALQKGAGILRVHDVTEAREVITLLKNYSR</sequence>
<organism evidence="14 15">
    <name type="scientific">Cytophaga hutchinsonii (strain ATCC 33406 / DSM 1761 / CIP 103989 / NBRC 15051 / NCIMB 9469 / D465)</name>
    <dbReference type="NCBI Taxonomy" id="269798"/>
    <lineage>
        <taxon>Bacteria</taxon>
        <taxon>Pseudomonadati</taxon>
        <taxon>Bacteroidota</taxon>
        <taxon>Cytophagia</taxon>
        <taxon>Cytophagales</taxon>
        <taxon>Cytophagaceae</taxon>
        <taxon>Cytophaga</taxon>
    </lineage>
</organism>
<dbReference type="FunFam" id="3.20.20.20:FF:000006">
    <property type="entry name" value="Dihydropteroate synthase"/>
    <property type="match status" value="1"/>
</dbReference>
<dbReference type="Proteomes" id="UP000001822">
    <property type="component" value="Chromosome"/>
</dbReference>
<evidence type="ECO:0000256" key="6">
    <source>
        <dbReference type="ARBA" id="ARBA00016919"/>
    </source>
</evidence>
<evidence type="ECO:0000256" key="2">
    <source>
        <dbReference type="ARBA" id="ARBA00001946"/>
    </source>
</evidence>
<gene>
    <name evidence="14" type="primary">folP</name>
    <name evidence="14" type="ordered locus">CHU_3223</name>
</gene>
<evidence type="ECO:0000256" key="8">
    <source>
        <dbReference type="ARBA" id="ARBA00022723"/>
    </source>
</evidence>
<comment type="pathway">
    <text evidence="3 12">Cofactor biosynthesis; tetrahydrofolate biosynthesis; 7,8-dihydrofolate from 2-amino-4-hydroxy-6-hydroxymethyl-7,8-dihydropteridine diphosphate and 4-aminobenzoate: step 1/2.</text>
</comment>
<evidence type="ECO:0000256" key="5">
    <source>
        <dbReference type="ARBA" id="ARBA00012458"/>
    </source>
</evidence>
<dbReference type="GO" id="GO:0046872">
    <property type="term" value="F:metal ion binding"/>
    <property type="evidence" value="ECO:0007669"/>
    <property type="project" value="UniProtKB-KW"/>
</dbReference>
<protein>
    <recommendedName>
        <fullName evidence="6 12">Dihydropteroate synthase</fullName>
        <shortName evidence="12">DHPS</shortName>
        <ecNumber evidence="5 12">2.5.1.15</ecNumber>
    </recommendedName>
    <alternativeName>
        <fullName evidence="11 12">Dihydropteroate pyrophosphorylase</fullName>
    </alternativeName>
</protein>
<dbReference type="PANTHER" id="PTHR20941">
    <property type="entry name" value="FOLATE SYNTHESIS PROTEINS"/>
    <property type="match status" value="1"/>
</dbReference>
<dbReference type="KEGG" id="chu:CHU_3223"/>
<name>A0A6N4SVH5_CYTH3</name>
<dbReference type="PROSITE" id="PS00793">
    <property type="entry name" value="DHPS_2"/>
    <property type="match status" value="1"/>
</dbReference>
<evidence type="ECO:0000256" key="11">
    <source>
        <dbReference type="ARBA" id="ARBA00030193"/>
    </source>
</evidence>
<evidence type="ECO:0000256" key="10">
    <source>
        <dbReference type="ARBA" id="ARBA00022909"/>
    </source>
</evidence>
<reference evidence="14 15" key="1">
    <citation type="journal article" date="2007" name="Appl. Environ. Microbiol.">
        <title>Genome sequence of the cellulolytic gliding bacterium Cytophaga hutchinsonii.</title>
        <authorList>
            <person name="Xie G."/>
            <person name="Bruce D.C."/>
            <person name="Challacombe J.F."/>
            <person name="Chertkov O."/>
            <person name="Detter J.C."/>
            <person name="Gilna P."/>
            <person name="Han C.S."/>
            <person name="Lucas S."/>
            <person name="Misra M."/>
            <person name="Myers G.L."/>
            <person name="Richardson P."/>
            <person name="Tapia R."/>
            <person name="Thayer N."/>
            <person name="Thompson L.S."/>
            <person name="Brettin T.S."/>
            <person name="Henrissat B."/>
            <person name="Wilson D.B."/>
            <person name="McBride M.J."/>
        </authorList>
    </citation>
    <scope>NUCLEOTIDE SEQUENCE [LARGE SCALE GENOMIC DNA]</scope>
    <source>
        <strain evidence="15">ATCC 33406 / DSM 1761 / CIP 103989 / NBRC 15051 / NCIMB 9469 / D465</strain>
    </source>
</reference>
<comment type="function">
    <text evidence="12">Catalyzes the condensation of para-aminobenzoate (pABA) with 6-hydroxymethyl-7,8-dihydropterin diphosphate (DHPt-PP) to form 7,8-dihydropteroate (H2Pte), the immediate precursor of folate derivatives.</text>
</comment>
<dbReference type="Pfam" id="PF00809">
    <property type="entry name" value="Pterin_bind"/>
    <property type="match status" value="1"/>
</dbReference>
<accession>A0A6N4SVH5</accession>
<dbReference type="GO" id="GO:0046654">
    <property type="term" value="P:tetrahydrofolate biosynthetic process"/>
    <property type="evidence" value="ECO:0007669"/>
    <property type="project" value="UniProtKB-UniPathway"/>
</dbReference>
<dbReference type="InterPro" id="IPR006390">
    <property type="entry name" value="DHP_synth_dom"/>
</dbReference>
<dbReference type="GO" id="GO:0004156">
    <property type="term" value="F:dihydropteroate synthase activity"/>
    <property type="evidence" value="ECO:0007669"/>
    <property type="project" value="UniProtKB-EC"/>
</dbReference>
<evidence type="ECO:0000256" key="12">
    <source>
        <dbReference type="RuleBase" id="RU361205"/>
    </source>
</evidence>
<keyword evidence="15" id="KW-1185">Reference proteome</keyword>
<evidence type="ECO:0000256" key="9">
    <source>
        <dbReference type="ARBA" id="ARBA00022842"/>
    </source>
</evidence>
<evidence type="ECO:0000256" key="4">
    <source>
        <dbReference type="ARBA" id="ARBA00009503"/>
    </source>
</evidence>
<comment type="cofactor">
    <cofactor evidence="2 12">
        <name>Mg(2+)</name>
        <dbReference type="ChEBI" id="CHEBI:18420"/>
    </cofactor>
</comment>
<dbReference type="PANTHER" id="PTHR20941:SF1">
    <property type="entry name" value="FOLIC ACID SYNTHESIS PROTEIN FOL1"/>
    <property type="match status" value="1"/>
</dbReference>
<dbReference type="EMBL" id="CP000383">
    <property type="protein sequence ID" value="ABG60463.1"/>
    <property type="molecule type" value="Genomic_DNA"/>
</dbReference>
<keyword evidence="9 12" id="KW-0460">Magnesium</keyword>
<evidence type="ECO:0000313" key="15">
    <source>
        <dbReference type="Proteomes" id="UP000001822"/>
    </source>
</evidence>
<evidence type="ECO:0000256" key="1">
    <source>
        <dbReference type="ARBA" id="ARBA00000012"/>
    </source>
</evidence>
<comment type="catalytic activity">
    <reaction evidence="1">
        <text>(7,8-dihydropterin-6-yl)methyl diphosphate + 4-aminobenzoate = 7,8-dihydropteroate + diphosphate</text>
        <dbReference type="Rhea" id="RHEA:19949"/>
        <dbReference type="ChEBI" id="CHEBI:17836"/>
        <dbReference type="ChEBI" id="CHEBI:17839"/>
        <dbReference type="ChEBI" id="CHEBI:33019"/>
        <dbReference type="ChEBI" id="CHEBI:72950"/>
        <dbReference type="EC" id="2.5.1.15"/>
    </reaction>
</comment>
<dbReference type="PROSITE" id="PS50972">
    <property type="entry name" value="PTERIN_BINDING"/>
    <property type="match status" value="1"/>
</dbReference>
<dbReference type="EC" id="2.5.1.15" evidence="5 12"/>
<dbReference type="InterPro" id="IPR000489">
    <property type="entry name" value="Pterin-binding_dom"/>
</dbReference>
<evidence type="ECO:0000313" key="14">
    <source>
        <dbReference type="EMBL" id="ABG60463.1"/>
    </source>
</evidence>
<feature type="domain" description="Pterin-binding" evidence="13">
    <location>
        <begin position="27"/>
        <end position="279"/>
    </location>
</feature>
<dbReference type="AlphaFoldDB" id="A0A6N4SVH5"/>